<evidence type="ECO:0000256" key="1">
    <source>
        <dbReference type="ARBA" id="ARBA00004651"/>
    </source>
</evidence>
<keyword evidence="4 8" id="KW-0812">Transmembrane</keyword>
<evidence type="ECO:0000259" key="9">
    <source>
        <dbReference type="PROSITE" id="PS50263"/>
    </source>
</evidence>
<evidence type="ECO:0000256" key="6">
    <source>
        <dbReference type="ARBA" id="ARBA00023136"/>
    </source>
</evidence>
<dbReference type="Gene3D" id="3.60.110.10">
    <property type="entry name" value="Carbon-nitrogen hydrolase"/>
    <property type="match status" value="1"/>
</dbReference>
<evidence type="ECO:0000256" key="4">
    <source>
        <dbReference type="ARBA" id="ARBA00022692"/>
    </source>
</evidence>
<keyword evidence="6 8" id="KW-0472">Membrane</keyword>
<feature type="non-terminal residue" evidence="10">
    <location>
        <position position="1"/>
    </location>
</feature>
<keyword evidence="7" id="KW-0012">Acyltransferase</keyword>
<dbReference type="PROSITE" id="PS50263">
    <property type="entry name" value="CN_HYDROLASE"/>
    <property type="match status" value="1"/>
</dbReference>
<comment type="caution">
    <text evidence="10">The sequence shown here is derived from an EMBL/GenBank/DDBJ whole genome shotgun (WGS) entry which is preliminary data.</text>
</comment>
<protein>
    <recommendedName>
        <fullName evidence="9">CN hydrolase domain-containing protein</fullName>
    </recommendedName>
</protein>
<dbReference type="PANTHER" id="PTHR38686:SF1">
    <property type="entry name" value="APOLIPOPROTEIN N-ACYLTRANSFERASE"/>
    <property type="match status" value="1"/>
</dbReference>
<dbReference type="GO" id="GO:0016410">
    <property type="term" value="F:N-acyltransferase activity"/>
    <property type="evidence" value="ECO:0007669"/>
    <property type="project" value="InterPro"/>
</dbReference>
<proteinExistence type="predicted"/>
<dbReference type="CDD" id="cd07571">
    <property type="entry name" value="ALP_N-acyl_transferase"/>
    <property type="match status" value="1"/>
</dbReference>
<comment type="subcellular location">
    <subcellularLocation>
        <location evidence="1">Cell membrane</location>
        <topology evidence="1">Multi-pass membrane protein</topology>
    </subcellularLocation>
</comment>
<dbReference type="InterPro" id="IPR036526">
    <property type="entry name" value="C-N_Hydrolase_sf"/>
</dbReference>
<evidence type="ECO:0000256" key="7">
    <source>
        <dbReference type="ARBA" id="ARBA00023315"/>
    </source>
</evidence>
<dbReference type="GO" id="GO:0042158">
    <property type="term" value="P:lipoprotein biosynthetic process"/>
    <property type="evidence" value="ECO:0007669"/>
    <property type="project" value="InterPro"/>
</dbReference>
<keyword evidence="2" id="KW-1003">Cell membrane</keyword>
<gene>
    <name evidence="10" type="ORF">S03H2_58531</name>
</gene>
<evidence type="ECO:0000256" key="3">
    <source>
        <dbReference type="ARBA" id="ARBA00022679"/>
    </source>
</evidence>
<keyword evidence="3" id="KW-0808">Transferase</keyword>
<dbReference type="InterPro" id="IPR003010">
    <property type="entry name" value="C-N_Hydrolase"/>
</dbReference>
<dbReference type="InterPro" id="IPR004563">
    <property type="entry name" value="Apolipo_AcylTrfase"/>
</dbReference>
<evidence type="ECO:0000256" key="8">
    <source>
        <dbReference type="SAM" id="Phobius"/>
    </source>
</evidence>
<organism evidence="10">
    <name type="scientific">marine sediment metagenome</name>
    <dbReference type="NCBI Taxonomy" id="412755"/>
    <lineage>
        <taxon>unclassified sequences</taxon>
        <taxon>metagenomes</taxon>
        <taxon>ecological metagenomes</taxon>
    </lineage>
</organism>
<reference evidence="10" key="1">
    <citation type="journal article" date="2014" name="Front. Microbiol.">
        <title>High frequency of phylogenetically diverse reductive dehalogenase-homologous genes in deep subseafloor sedimentary metagenomes.</title>
        <authorList>
            <person name="Kawai M."/>
            <person name="Futagami T."/>
            <person name="Toyoda A."/>
            <person name="Takaki Y."/>
            <person name="Nishi S."/>
            <person name="Hori S."/>
            <person name="Arai W."/>
            <person name="Tsubouchi T."/>
            <person name="Morono Y."/>
            <person name="Uchiyama I."/>
            <person name="Ito T."/>
            <person name="Fujiyama A."/>
            <person name="Inagaki F."/>
            <person name="Takami H."/>
        </authorList>
    </citation>
    <scope>NUCLEOTIDE SEQUENCE</scope>
    <source>
        <strain evidence="10">Expedition CK06-06</strain>
    </source>
</reference>
<accession>X1L475</accession>
<dbReference type="GO" id="GO:0005886">
    <property type="term" value="C:plasma membrane"/>
    <property type="evidence" value="ECO:0007669"/>
    <property type="project" value="UniProtKB-SubCell"/>
</dbReference>
<feature type="transmembrane region" description="Helical" evidence="8">
    <location>
        <begin position="109"/>
        <end position="127"/>
    </location>
</feature>
<sequence>RFGSPICYEIIFPDLVRRFVKKGANFLVTITNDGWYGKSAAPYQHFSIAVLRAVENRRYLLRAATTGISGIIDPYGRILSKSELMSRTYLTGNITPHHKLTFYSKHGDILPFGCLTLTVIFLILAMVKRFNERKKDRYKVKSL</sequence>
<dbReference type="EMBL" id="BARU01037587">
    <property type="protein sequence ID" value="GAH88948.1"/>
    <property type="molecule type" value="Genomic_DNA"/>
</dbReference>
<name>X1L475_9ZZZZ</name>
<evidence type="ECO:0000313" key="10">
    <source>
        <dbReference type="EMBL" id="GAH88948.1"/>
    </source>
</evidence>
<evidence type="ECO:0000256" key="2">
    <source>
        <dbReference type="ARBA" id="ARBA00022475"/>
    </source>
</evidence>
<keyword evidence="5 8" id="KW-1133">Transmembrane helix</keyword>
<dbReference type="PANTHER" id="PTHR38686">
    <property type="entry name" value="APOLIPOPROTEIN N-ACYLTRANSFERASE"/>
    <property type="match status" value="1"/>
</dbReference>
<dbReference type="SUPFAM" id="SSF56317">
    <property type="entry name" value="Carbon-nitrogen hydrolase"/>
    <property type="match status" value="1"/>
</dbReference>
<dbReference type="Pfam" id="PF00795">
    <property type="entry name" value="CN_hydrolase"/>
    <property type="match status" value="1"/>
</dbReference>
<dbReference type="AlphaFoldDB" id="X1L475"/>
<feature type="domain" description="CN hydrolase" evidence="9">
    <location>
        <begin position="1"/>
        <end position="96"/>
    </location>
</feature>
<evidence type="ECO:0000256" key="5">
    <source>
        <dbReference type="ARBA" id="ARBA00022989"/>
    </source>
</evidence>